<feature type="compositionally biased region" description="Basic and acidic residues" evidence="3">
    <location>
        <begin position="55"/>
        <end position="159"/>
    </location>
</feature>
<evidence type="ECO:0000256" key="1">
    <source>
        <dbReference type="ARBA" id="ARBA00022835"/>
    </source>
</evidence>
<dbReference type="Gene3D" id="2.20.70.10">
    <property type="match status" value="1"/>
</dbReference>
<dbReference type="GeneID" id="89230011"/>
<evidence type="ECO:0000313" key="6">
    <source>
        <dbReference type="Proteomes" id="UP001303587"/>
    </source>
</evidence>
<feature type="binding site" evidence="2">
    <location>
        <position position="341"/>
    </location>
    <ligand>
        <name>Zn(2+)</name>
        <dbReference type="ChEBI" id="CHEBI:29105"/>
    </ligand>
</feature>
<evidence type="ECO:0000256" key="2">
    <source>
        <dbReference type="HAMAP-Rule" id="MF_00975"/>
    </source>
</evidence>
<dbReference type="SUPFAM" id="SSF110324">
    <property type="entry name" value="Ribosomal L27 protein-like"/>
    <property type="match status" value="1"/>
</dbReference>
<keyword evidence="1 2" id="KW-0271">Exosome</keyword>
<keyword evidence="6" id="KW-1185">Reference proteome</keyword>
<dbReference type="GO" id="GO:0008270">
    <property type="term" value="F:zinc ion binding"/>
    <property type="evidence" value="ECO:0007669"/>
    <property type="project" value="UniProtKB-UniRule"/>
</dbReference>
<evidence type="ECO:0000313" key="5">
    <source>
        <dbReference type="EMBL" id="WNY25350.1"/>
    </source>
</evidence>
<sequence length="360" mass="39707">MSRVQKKPIRRKLRDASSKTEEPKDVEETQFNRDAECEAPAQAPLKSPIPRKPRPQIENREAESTAPRQVREAESTAPRQVREAEPFTPKPIREKFERPDRSGERNDRSSGEHGKFSGRNDRNSKFGERGGERNGREKSGRDGGRGGRDGGRGGRDGKRPERKKRPEKVLFENTKQFAIPGDIIGAVEEFTPAFGAVIDDGDIRATVSGFVAINIEKRLITIIPKTNTPNTISDGDIVIASVTDVRESNARVELVAAEKNLEDEIVNNGTAEIYVSNIKDGFTKMVSDEFAVLDIVRAKVIDSNKIGLSTVDSDLGVIKAYCSKCKTSLTRSGDILVCPVCGNRERRKLAESYGKGVSIS</sequence>
<dbReference type="GO" id="GO:0005737">
    <property type="term" value="C:cytoplasm"/>
    <property type="evidence" value="ECO:0007669"/>
    <property type="project" value="UniProtKB-SubCell"/>
</dbReference>
<proteinExistence type="inferred from homology"/>
<comment type="subcellular location">
    <subcellularLocation>
        <location evidence="2">Cytoplasm</location>
    </subcellularLocation>
</comment>
<dbReference type="GO" id="GO:0000178">
    <property type="term" value="C:exosome (RNase complex)"/>
    <property type="evidence" value="ECO:0007669"/>
    <property type="project" value="UniProtKB-KW"/>
</dbReference>
<dbReference type="Gene3D" id="2.40.50.140">
    <property type="entry name" value="Nucleic acid-binding proteins"/>
    <property type="match status" value="1"/>
</dbReference>
<dbReference type="PANTHER" id="PTHR12686:SF8">
    <property type="entry name" value="EXOSOME COMPLEX COMPONENT CSL4"/>
    <property type="match status" value="1"/>
</dbReference>
<comment type="similarity">
    <text evidence="2">Belongs to the CSL4 family.</text>
</comment>
<feature type="region of interest" description="Disordered" evidence="3">
    <location>
        <begin position="1"/>
        <end position="169"/>
    </location>
</feature>
<keyword evidence="2" id="KW-0963">Cytoplasm</keyword>
<dbReference type="NCBIfam" id="NF034126">
    <property type="entry name" value="PRK09521.1"/>
    <property type="match status" value="1"/>
</dbReference>
<dbReference type="Gene3D" id="2.40.50.100">
    <property type="match status" value="1"/>
</dbReference>
<dbReference type="HAMAP" id="MF_00975">
    <property type="entry name" value="Exosome_Csl4"/>
    <property type="match status" value="1"/>
</dbReference>
<protein>
    <recommendedName>
        <fullName evidence="2">Exosome complex component Csl4</fullName>
    </recommendedName>
</protein>
<dbReference type="PANTHER" id="PTHR12686">
    <property type="entry name" value="3'-5' EXORIBONUCLEASE CSL4-RELATED"/>
    <property type="match status" value="1"/>
</dbReference>
<dbReference type="InterPro" id="IPR012340">
    <property type="entry name" value="NA-bd_OB-fold"/>
</dbReference>
<reference evidence="5 6" key="1">
    <citation type="submission" date="2023-07" db="EMBL/GenBank/DDBJ databases">
        <title>Closed genoem sequence of Methanosarcinaceae archaeon Ac7.</title>
        <authorList>
            <person name="Poehlein A."/>
            <person name="Protasov E."/>
            <person name="Platt K."/>
            <person name="Reeh H."/>
            <person name="Daniel R."/>
            <person name="Brune A."/>
        </authorList>
    </citation>
    <scope>NUCLEOTIDE SEQUENCE [LARGE SCALE GENOMIC DNA]</scope>
    <source>
        <strain evidence="5 6">Ac7</strain>
    </source>
</reference>
<comment type="function">
    <text evidence="2">Non-catalytic component of the exosome, which is a complex involved in RNA degradation. Increases the RNA binding and the efficiency of RNA degradation. Helpful for the interaction of the exosome with A-poor RNAs.</text>
</comment>
<feature type="binding site" evidence="2">
    <location>
        <position position="322"/>
    </location>
    <ligand>
        <name>Zn(2+)</name>
        <dbReference type="ChEBI" id="CHEBI:29105"/>
    </ligand>
</feature>
<dbReference type="SUPFAM" id="SSF50249">
    <property type="entry name" value="Nucleic acid-binding proteins"/>
    <property type="match status" value="1"/>
</dbReference>
<feature type="compositionally biased region" description="Basic and acidic residues" evidence="3">
    <location>
        <begin position="14"/>
        <end position="36"/>
    </location>
</feature>
<evidence type="ECO:0000259" key="4">
    <source>
        <dbReference type="Pfam" id="PF14382"/>
    </source>
</evidence>
<organism evidence="5 6">
    <name type="scientific">Methanolapillus millepedarum</name>
    <dbReference type="NCBI Taxonomy" id="3028296"/>
    <lineage>
        <taxon>Archaea</taxon>
        <taxon>Methanobacteriati</taxon>
        <taxon>Methanobacteriota</taxon>
        <taxon>Stenosarchaea group</taxon>
        <taxon>Methanomicrobia</taxon>
        <taxon>Methanosarcinales</taxon>
        <taxon>Methanosarcinaceae</taxon>
        <taxon>Methanolapillus</taxon>
    </lineage>
</organism>
<keyword evidence="2" id="KW-0479">Metal-binding</keyword>
<gene>
    <name evidence="2" type="primary">csl4</name>
    <name evidence="5" type="ORF">MsAc7_09000</name>
</gene>
<feature type="binding site" evidence="2">
    <location>
        <position position="338"/>
    </location>
    <ligand>
        <name>Zn(2+)</name>
        <dbReference type="ChEBI" id="CHEBI:29105"/>
    </ligand>
</feature>
<dbReference type="EMBL" id="CP131060">
    <property type="protein sequence ID" value="WNY25350.1"/>
    <property type="molecule type" value="Genomic_DNA"/>
</dbReference>
<dbReference type="InterPro" id="IPR039771">
    <property type="entry name" value="Csl4"/>
</dbReference>
<dbReference type="RefSeq" id="WP_338103383.1">
    <property type="nucleotide sequence ID" value="NZ_CP131060.1"/>
</dbReference>
<accession>A0AA96V4G0</accession>
<dbReference type="Pfam" id="PF14382">
    <property type="entry name" value="ECR1_N"/>
    <property type="match status" value="1"/>
</dbReference>
<feature type="compositionally biased region" description="Basic residues" evidence="3">
    <location>
        <begin position="1"/>
        <end position="13"/>
    </location>
</feature>
<dbReference type="GO" id="GO:0006396">
    <property type="term" value="P:RNA processing"/>
    <property type="evidence" value="ECO:0007669"/>
    <property type="project" value="InterPro"/>
</dbReference>
<evidence type="ECO:0000256" key="3">
    <source>
        <dbReference type="SAM" id="MobiDB-lite"/>
    </source>
</evidence>
<dbReference type="GO" id="GO:0006401">
    <property type="term" value="P:RNA catabolic process"/>
    <property type="evidence" value="ECO:0007669"/>
    <property type="project" value="UniProtKB-UniRule"/>
</dbReference>
<dbReference type="Proteomes" id="UP001303587">
    <property type="component" value="Chromosome"/>
</dbReference>
<dbReference type="AlphaFoldDB" id="A0AA96V4G0"/>
<keyword evidence="2" id="KW-0862">Zinc</keyword>
<feature type="binding site" evidence="2">
    <location>
        <position position="325"/>
    </location>
    <ligand>
        <name>Zn(2+)</name>
        <dbReference type="ChEBI" id="CHEBI:29105"/>
    </ligand>
</feature>
<dbReference type="InterPro" id="IPR025721">
    <property type="entry name" value="Exosome_cplx_N_dom"/>
</dbReference>
<comment type="subunit">
    <text evidence="2">Component of the archaeal exosome complex. Forms a trimer of Rrp4 and/or Csl4 subunits. The trimer associates with an hexameric ring-like arrangement composed of 3 Rrp41-Rrp42 heterodimers. Interacts with DnaG.</text>
</comment>
<feature type="domain" description="Exosome complex component N-terminal" evidence="4">
    <location>
        <begin position="177"/>
        <end position="213"/>
    </location>
</feature>
<dbReference type="InterPro" id="IPR030850">
    <property type="entry name" value="Exosome_Csl4_arc"/>
</dbReference>
<name>A0AA96V4G0_9EURY</name>